<sequence length="237" mass="24892">MVFDGHVFSKGQGAKQSNLLLQRLAKMAVESDRQVHQGGQAHLTNLLATKAASGVSGAKGKRPSKKFVGHILQPKSITLGAASKGPTERKPGMVGAAKAFSAASFPPAVAKAATLPSLAALEAERTLGPQAASYWPLTQCPAVDGAEGLLDRDCAVQQAPKLCHIPTSTCQPVGTDHLSHLLEEMRQLASTIKSLKLQNSHILTELTAADRTIQATSHSLNVLGAYSLIKDSSQYPS</sequence>
<organism evidence="1 2">
    <name type="scientific">Ramazzottius varieornatus</name>
    <name type="common">Water bear</name>
    <name type="synonym">Tardigrade</name>
    <dbReference type="NCBI Taxonomy" id="947166"/>
    <lineage>
        <taxon>Eukaryota</taxon>
        <taxon>Metazoa</taxon>
        <taxon>Ecdysozoa</taxon>
        <taxon>Tardigrada</taxon>
        <taxon>Eutardigrada</taxon>
        <taxon>Parachela</taxon>
        <taxon>Hypsibioidea</taxon>
        <taxon>Ramazzottiidae</taxon>
        <taxon>Ramazzottius</taxon>
    </lineage>
</organism>
<evidence type="ECO:0000313" key="1">
    <source>
        <dbReference type="EMBL" id="GAV08536.1"/>
    </source>
</evidence>
<protein>
    <submittedName>
        <fullName evidence="1">Uncharacterized protein</fullName>
    </submittedName>
</protein>
<accession>A0A1D1W5G8</accession>
<dbReference type="EMBL" id="BDGG01000018">
    <property type="protein sequence ID" value="GAV08536.1"/>
    <property type="molecule type" value="Genomic_DNA"/>
</dbReference>
<gene>
    <name evidence="1" type="primary">RvY_18211</name>
    <name evidence="1" type="synonym">RvY_18211.1</name>
    <name evidence="1" type="ORF">RvY_18211-1</name>
</gene>
<dbReference type="Proteomes" id="UP000186922">
    <property type="component" value="Unassembled WGS sequence"/>
</dbReference>
<dbReference type="AlphaFoldDB" id="A0A1D1W5G8"/>
<keyword evidence="2" id="KW-1185">Reference proteome</keyword>
<name>A0A1D1W5G8_RAMVA</name>
<reference evidence="1 2" key="1">
    <citation type="journal article" date="2016" name="Nat. Commun.">
        <title>Extremotolerant tardigrade genome and improved radiotolerance of human cultured cells by tardigrade-unique protein.</title>
        <authorList>
            <person name="Hashimoto T."/>
            <person name="Horikawa D.D."/>
            <person name="Saito Y."/>
            <person name="Kuwahara H."/>
            <person name="Kozuka-Hata H."/>
            <person name="Shin-I T."/>
            <person name="Minakuchi Y."/>
            <person name="Ohishi K."/>
            <person name="Motoyama A."/>
            <person name="Aizu T."/>
            <person name="Enomoto A."/>
            <person name="Kondo K."/>
            <person name="Tanaka S."/>
            <person name="Hara Y."/>
            <person name="Koshikawa S."/>
            <person name="Sagara H."/>
            <person name="Miura T."/>
            <person name="Yokobori S."/>
            <person name="Miyagawa K."/>
            <person name="Suzuki Y."/>
            <person name="Kubo T."/>
            <person name="Oyama M."/>
            <person name="Kohara Y."/>
            <person name="Fujiyama A."/>
            <person name="Arakawa K."/>
            <person name="Katayama T."/>
            <person name="Toyoda A."/>
            <person name="Kunieda T."/>
        </authorList>
    </citation>
    <scope>NUCLEOTIDE SEQUENCE [LARGE SCALE GENOMIC DNA]</scope>
    <source>
        <strain evidence="1 2">YOKOZUNA-1</strain>
    </source>
</reference>
<comment type="caution">
    <text evidence="1">The sequence shown here is derived from an EMBL/GenBank/DDBJ whole genome shotgun (WGS) entry which is preliminary data.</text>
</comment>
<evidence type="ECO:0000313" key="2">
    <source>
        <dbReference type="Proteomes" id="UP000186922"/>
    </source>
</evidence>
<proteinExistence type="predicted"/>